<dbReference type="EMBL" id="JARAKH010000012">
    <property type="protein sequence ID" value="KAK8398701.1"/>
    <property type="molecule type" value="Genomic_DNA"/>
</dbReference>
<organism evidence="1 2">
    <name type="scientific">Scylla paramamosain</name>
    <name type="common">Mud crab</name>
    <dbReference type="NCBI Taxonomy" id="85552"/>
    <lineage>
        <taxon>Eukaryota</taxon>
        <taxon>Metazoa</taxon>
        <taxon>Ecdysozoa</taxon>
        <taxon>Arthropoda</taxon>
        <taxon>Crustacea</taxon>
        <taxon>Multicrustacea</taxon>
        <taxon>Malacostraca</taxon>
        <taxon>Eumalacostraca</taxon>
        <taxon>Eucarida</taxon>
        <taxon>Decapoda</taxon>
        <taxon>Pleocyemata</taxon>
        <taxon>Brachyura</taxon>
        <taxon>Eubrachyura</taxon>
        <taxon>Portunoidea</taxon>
        <taxon>Portunidae</taxon>
        <taxon>Portuninae</taxon>
        <taxon>Scylla</taxon>
    </lineage>
</organism>
<dbReference type="AlphaFoldDB" id="A0AAW0UFW9"/>
<evidence type="ECO:0000313" key="2">
    <source>
        <dbReference type="Proteomes" id="UP001487740"/>
    </source>
</evidence>
<comment type="caution">
    <text evidence="1">The sequence shown here is derived from an EMBL/GenBank/DDBJ whole genome shotgun (WGS) entry which is preliminary data.</text>
</comment>
<name>A0AAW0UFW9_SCYPA</name>
<keyword evidence="2" id="KW-1185">Reference proteome</keyword>
<protein>
    <submittedName>
        <fullName evidence="1">Uncharacterized protein</fullName>
    </submittedName>
</protein>
<accession>A0AAW0UFW9</accession>
<gene>
    <name evidence="1" type="ORF">O3P69_004066</name>
</gene>
<evidence type="ECO:0000313" key="1">
    <source>
        <dbReference type="EMBL" id="KAK8398701.1"/>
    </source>
</evidence>
<proteinExistence type="predicted"/>
<sequence length="109" mass="11472">MRGRGQGSREAGRVGRQPADLLSGRVVLGGTEEEVASPGSVWQERKAKECGWQFYRDECEEGPLSPVSAASGVPKGVLALLGASSADTTTATTTTASFAYSRHKVRTVC</sequence>
<dbReference type="Proteomes" id="UP001487740">
    <property type="component" value="Unassembled WGS sequence"/>
</dbReference>
<reference evidence="1 2" key="1">
    <citation type="submission" date="2023-03" db="EMBL/GenBank/DDBJ databases">
        <title>High-quality genome of Scylla paramamosain provides insights in environmental adaptation.</title>
        <authorList>
            <person name="Zhang L."/>
        </authorList>
    </citation>
    <scope>NUCLEOTIDE SEQUENCE [LARGE SCALE GENOMIC DNA]</scope>
    <source>
        <strain evidence="1">LZ_2023a</strain>
        <tissue evidence="1">Muscle</tissue>
    </source>
</reference>